<dbReference type="Proteomes" id="UP000070578">
    <property type="component" value="Unassembled WGS sequence"/>
</dbReference>
<keyword evidence="7" id="KW-0812">Transmembrane</keyword>
<keyword evidence="7" id="KW-0472">Membrane</keyword>
<dbReference type="InterPro" id="IPR001915">
    <property type="entry name" value="Peptidase_M48"/>
</dbReference>
<dbReference type="PANTHER" id="PTHR22726:SF1">
    <property type="entry name" value="METALLOENDOPEPTIDASE OMA1, MITOCHONDRIAL"/>
    <property type="match status" value="1"/>
</dbReference>
<evidence type="ECO:0000256" key="1">
    <source>
        <dbReference type="ARBA" id="ARBA00022670"/>
    </source>
</evidence>
<keyword evidence="2" id="KW-0479">Metal-binding</keyword>
<dbReference type="GO" id="GO:0051603">
    <property type="term" value="P:proteolysis involved in protein catabolic process"/>
    <property type="evidence" value="ECO:0007669"/>
    <property type="project" value="TreeGrafter"/>
</dbReference>
<dbReference type="AlphaFoldDB" id="A0A139BNN5"/>
<proteinExistence type="inferred from homology"/>
<protein>
    <recommendedName>
        <fullName evidence="8">Peptidase M48 domain-containing protein</fullName>
    </recommendedName>
</protein>
<accession>A0A139BNN5</accession>
<keyword evidence="5 6" id="KW-0482">Metalloprotease</keyword>
<dbReference type="CDD" id="cd07332">
    <property type="entry name" value="M48C_Oma1_like"/>
    <property type="match status" value="1"/>
</dbReference>
<comment type="similarity">
    <text evidence="6">Belongs to the peptidase M48 family.</text>
</comment>
<evidence type="ECO:0000313" key="10">
    <source>
        <dbReference type="Proteomes" id="UP000070578"/>
    </source>
</evidence>
<comment type="caution">
    <text evidence="9">The sequence shown here is derived from an EMBL/GenBank/DDBJ whole genome shotgun (WGS) entry which is preliminary data.</text>
</comment>
<keyword evidence="3 6" id="KW-0378">Hydrolase</keyword>
<keyword evidence="7" id="KW-1133">Transmembrane helix</keyword>
<gene>
    <name evidence="9" type="ORF">AWT59_3265</name>
</gene>
<keyword evidence="4 6" id="KW-0862">Zinc</keyword>
<dbReference type="EMBL" id="LSLI01000186">
    <property type="protein sequence ID" value="KXS30611.1"/>
    <property type="molecule type" value="Genomic_DNA"/>
</dbReference>
<sequence>MSDSPSRTKGLMWLIAAIALGVVFALGLSPLAHVIPWSWEKRISRALDFGSSKEECHYSPQAHEVLQRLIKRIYPVDSGDSAFSIEVQIVKNPVVNAYAALGGKISINSGLLKQAESPEEVAGVLAHEIGHVQHRHIMEGTIAHMLTAEGINMMLGRHSSTADWTQYFLNMNFTRSQEAQADEDGLRRLQIAHVDNQAFKHFFERMEKSGSMPAFLSDHPANNLRSEMVAKFNNQEITPILAQDEWIVLKGSCSEK</sequence>
<name>A0A139BNN5_9PROT</name>
<organism evidence="9 10">
    <name type="scientific">Candidatus Gallionella acididurans</name>
    <dbReference type="NCBI Taxonomy" id="1796491"/>
    <lineage>
        <taxon>Bacteria</taxon>
        <taxon>Pseudomonadati</taxon>
        <taxon>Pseudomonadota</taxon>
        <taxon>Betaproteobacteria</taxon>
        <taxon>Nitrosomonadales</taxon>
        <taxon>Gallionellaceae</taxon>
        <taxon>Gallionella</taxon>
    </lineage>
</organism>
<evidence type="ECO:0000256" key="4">
    <source>
        <dbReference type="ARBA" id="ARBA00022833"/>
    </source>
</evidence>
<evidence type="ECO:0000259" key="8">
    <source>
        <dbReference type="Pfam" id="PF01435"/>
    </source>
</evidence>
<evidence type="ECO:0000256" key="3">
    <source>
        <dbReference type="ARBA" id="ARBA00022801"/>
    </source>
</evidence>
<evidence type="ECO:0000256" key="2">
    <source>
        <dbReference type="ARBA" id="ARBA00022723"/>
    </source>
</evidence>
<dbReference type="GO" id="GO:0016020">
    <property type="term" value="C:membrane"/>
    <property type="evidence" value="ECO:0007669"/>
    <property type="project" value="TreeGrafter"/>
</dbReference>
<dbReference type="InterPro" id="IPR051156">
    <property type="entry name" value="Mito/Outer_Membr_Metalloprot"/>
</dbReference>
<evidence type="ECO:0000256" key="7">
    <source>
        <dbReference type="SAM" id="Phobius"/>
    </source>
</evidence>
<evidence type="ECO:0000313" key="9">
    <source>
        <dbReference type="EMBL" id="KXS30611.1"/>
    </source>
</evidence>
<dbReference type="Pfam" id="PF01435">
    <property type="entry name" value="Peptidase_M48"/>
    <property type="match status" value="1"/>
</dbReference>
<dbReference type="Gene3D" id="3.30.2010.10">
    <property type="entry name" value="Metalloproteases ('zincins'), catalytic domain"/>
    <property type="match status" value="1"/>
</dbReference>
<reference evidence="9 10" key="1">
    <citation type="submission" date="2016-02" db="EMBL/GenBank/DDBJ databases">
        <authorList>
            <person name="Wen L."/>
            <person name="He K."/>
            <person name="Yang H."/>
        </authorList>
    </citation>
    <scope>NUCLEOTIDE SEQUENCE [LARGE SCALE GENOMIC DNA]</scope>
    <source>
        <strain evidence="9">ShG14-8</strain>
    </source>
</reference>
<dbReference type="PANTHER" id="PTHR22726">
    <property type="entry name" value="METALLOENDOPEPTIDASE OMA1"/>
    <property type="match status" value="1"/>
</dbReference>
<comment type="cofactor">
    <cofactor evidence="6">
        <name>Zn(2+)</name>
        <dbReference type="ChEBI" id="CHEBI:29105"/>
    </cofactor>
    <text evidence="6">Binds 1 zinc ion per subunit.</text>
</comment>
<reference evidence="9 10" key="2">
    <citation type="submission" date="2016-03" db="EMBL/GenBank/DDBJ databases">
        <title>New uncultured bacterium of the family Gallionellaceae from acid mine drainage: description and reconstruction of genome based on metagenomic analysis of microbial community.</title>
        <authorList>
            <person name="Kadnikov V."/>
            <person name="Ivasenko D."/>
            <person name="Beletsky A."/>
            <person name="Mardanov A."/>
            <person name="Danilova E."/>
            <person name="Pimenov N."/>
            <person name="Karnachuk O."/>
            <person name="Ravin N."/>
        </authorList>
    </citation>
    <scope>NUCLEOTIDE SEQUENCE [LARGE SCALE GENOMIC DNA]</scope>
    <source>
        <strain evidence="9">ShG14-8</strain>
    </source>
</reference>
<evidence type="ECO:0000256" key="6">
    <source>
        <dbReference type="RuleBase" id="RU003983"/>
    </source>
</evidence>
<dbReference type="GO" id="GO:0046872">
    <property type="term" value="F:metal ion binding"/>
    <property type="evidence" value="ECO:0007669"/>
    <property type="project" value="UniProtKB-KW"/>
</dbReference>
<dbReference type="GO" id="GO:0004222">
    <property type="term" value="F:metalloendopeptidase activity"/>
    <property type="evidence" value="ECO:0007669"/>
    <property type="project" value="InterPro"/>
</dbReference>
<keyword evidence="1 6" id="KW-0645">Protease</keyword>
<feature type="transmembrane region" description="Helical" evidence="7">
    <location>
        <begin position="12"/>
        <end position="35"/>
    </location>
</feature>
<evidence type="ECO:0000256" key="5">
    <source>
        <dbReference type="ARBA" id="ARBA00023049"/>
    </source>
</evidence>
<feature type="domain" description="Peptidase M48" evidence="8">
    <location>
        <begin position="63"/>
        <end position="227"/>
    </location>
</feature>